<keyword evidence="1" id="KW-0812">Transmembrane</keyword>
<gene>
    <name evidence="2" type="primary">ycf37</name>
</gene>
<evidence type="ECO:0000256" key="1">
    <source>
        <dbReference type="SAM" id="Phobius"/>
    </source>
</evidence>
<sequence>MTNTIFLFRLYLMFALLFLLPLSCVLTFQLISFFKVLFKLYTLLQIPVLTLMSDQDTCINLFHCYRNREQWVSSIALFELINIFNSRNKDLIYSSIAYCYRLNKFFQISEYYYLKALSINPSNCFLLSNIANFYYSNGKRNKAIAINERIKNIDSSLCIFIDSNY</sequence>
<dbReference type="EMBL" id="MF101440">
    <property type="protein sequence ID" value="ARW65897.1"/>
    <property type="molecule type" value="Genomic_DNA"/>
</dbReference>
<feature type="transmembrane region" description="Helical" evidence="1">
    <location>
        <begin position="6"/>
        <end position="31"/>
    </location>
</feature>
<keyword evidence="2" id="KW-0934">Plastid</keyword>
<dbReference type="InterPro" id="IPR011990">
    <property type="entry name" value="TPR-like_helical_dom_sf"/>
</dbReference>
<keyword evidence="1" id="KW-0472">Membrane</keyword>
<dbReference type="SUPFAM" id="SSF48452">
    <property type="entry name" value="TPR-like"/>
    <property type="match status" value="1"/>
</dbReference>
<protein>
    <submittedName>
        <fullName evidence="2">Uncharacterized protein</fullName>
    </submittedName>
</protein>
<dbReference type="GeneID" id="33358955"/>
<reference evidence="2" key="1">
    <citation type="journal article" date="2017" name="J. Phycol.">
        <title>Analysis of chloroplast genomes and a supermatrix inform reclassification of the Rhodomelaceae (Rhodophyta).</title>
        <authorList>
            <person name="Diaz-Tapia P."/>
            <person name="Maggs C.A."/>
            <person name="West J.A."/>
            <person name="Verbruggen H."/>
        </authorList>
    </citation>
    <scope>NUCLEOTIDE SEQUENCE</scope>
    <source>
        <strain evidence="2">PD949</strain>
    </source>
</reference>
<accession>A0A1Z1MIJ4</accession>
<dbReference type="RefSeq" id="YP_009396711.1">
    <property type="nucleotide sequence ID" value="NC_035284.1"/>
</dbReference>
<organism evidence="2">
    <name type="scientific">Ophidocladus simpliciusculus</name>
    <dbReference type="NCBI Taxonomy" id="1261574"/>
    <lineage>
        <taxon>Eukaryota</taxon>
        <taxon>Rhodophyta</taxon>
        <taxon>Florideophyceae</taxon>
        <taxon>Rhodymeniophycidae</taxon>
        <taxon>Ceramiales</taxon>
        <taxon>Rhodomelaceae</taxon>
        <taxon>Herposiphonieae</taxon>
        <taxon>Ophidocladus</taxon>
    </lineage>
</organism>
<name>A0A1Z1MIJ4_9FLOR</name>
<evidence type="ECO:0000313" key="2">
    <source>
        <dbReference type="EMBL" id="ARW65897.1"/>
    </source>
</evidence>
<dbReference type="AlphaFoldDB" id="A0A1Z1MIJ4"/>
<keyword evidence="1" id="KW-1133">Transmembrane helix</keyword>
<proteinExistence type="predicted"/>
<keyword evidence="2" id="KW-0150">Chloroplast</keyword>
<dbReference type="Gene3D" id="1.25.40.10">
    <property type="entry name" value="Tetratricopeptide repeat domain"/>
    <property type="match status" value="1"/>
</dbReference>
<geneLocation type="chloroplast" evidence="2"/>